<keyword evidence="1" id="KW-0479">Metal-binding</keyword>
<dbReference type="GO" id="GO:0035556">
    <property type="term" value="P:intracellular signal transduction"/>
    <property type="evidence" value="ECO:0007669"/>
    <property type="project" value="InterPro"/>
</dbReference>
<keyword evidence="1" id="KW-0862">Zinc</keyword>
<dbReference type="InterPro" id="IPR035897">
    <property type="entry name" value="Toll_tir_struct_dom_sf"/>
</dbReference>
<reference evidence="3 4" key="1">
    <citation type="submission" date="2012-04" db="EMBL/GenBank/DDBJ databases">
        <title>The Genome Sequence of Saprolegnia declina VS20.</title>
        <authorList>
            <consortium name="The Broad Institute Genome Sequencing Platform"/>
            <person name="Russ C."/>
            <person name="Nusbaum C."/>
            <person name="Tyler B."/>
            <person name="van West P."/>
            <person name="Dieguez-Uribeondo J."/>
            <person name="de Bruijn I."/>
            <person name="Tripathy S."/>
            <person name="Jiang R."/>
            <person name="Young S.K."/>
            <person name="Zeng Q."/>
            <person name="Gargeya S."/>
            <person name="Fitzgerald M."/>
            <person name="Haas B."/>
            <person name="Abouelleil A."/>
            <person name="Alvarado L."/>
            <person name="Arachchi H.M."/>
            <person name="Berlin A."/>
            <person name="Chapman S.B."/>
            <person name="Goldberg J."/>
            <person name="Griggs A."/>
            <person name="Gujja S."/>
            <person name="Hansen M."/>
            <person name="Howarth C."/>
            <person name="Imamovic A."/>
            <person name="Larimer J."/>
            <person name="McCowen C."/>
            <person name="Montmayeur A."/>
            <person name="Murphy C."/>
            <person name="Neiman D."/>
            <person name="Pearson M."/>
            <person name="Priest M."/>
            <person name="Roberts A."/>
            <person name="Saif S."/>
            <person name="Shea T."/>
            <person name="Sisk P."/>
            <person name="Sykes S."/>
            <person name="Wortman J."/>
            <person name="Nusbaum C."/>
            <person name="Birren B."/>
        </authorList>
    </citation>
    <scope>NUCLEOTIDE SEQUENCE [LARGE SCALE GENOMIC DNA]</scope>
    <source>
        <strain evidence="3 4">VS20</strain>
    </source>
</reference>
<gene>
    <name evidence="3" type="ORF">SDRG_04127</name>
</gene>
<dbReference type="eggNOG" id="ENOG502QVY7">
    <property type="taxonomic scope" value="Eukaryota"/>
</dbReference>
<evidence type="ECO:0000259" key="2">
    <source>
        <dbReference type="Pfam" id="PF13676"/>
    </source>
</evidence>
<evidence type="ECO:0000256" key="1">
    <source>
        <dbReference type="PROSITE-ProRule" id="PRU00432"/>
    </source>
</evidence>
<organism evidence="3 4">
    <name type="scientific">Saprolegnia diclina (strain VS20)</name>
    <dbReference type="NCBI Taxonomy" id="1156394"/>
    <lineage>
        <taxon>Eukaryota</taxon>
        <taxon>Sar</taxon>
        <taxon>Stramenopiles</taxon>
        <taxon>Oomycota</taxon>
        <taxon>Saprolegniomycetes</taxon>
        <taxon>Saprolegniales</taxon>
        <taxon>Saprolegniaceae</taxon>
        <taxon>Saprolegnia</taxon>
    </lineage>
</organism>
<dbReference type="GeneID" id="19944854"/>
<name>T0QUS3_SAPDV</name>
<dbReference type="OMA" id="GRWVCCQ"/>
<dbReference type="Pfam" id="PF13676">
    <property type="entry name" value="TIR_2"/>
    <property type="match status" value="1"/>
</dbReference>
<dbReference type="InParanoid" id="T0QUS3"/>
<accession>T0QUS3</accession>
<dbReference type="PROSITE" id="PS51113">
    <property type="entry name" value="ZF_BTK"/>
    <property type="match status" value="1"/>
</dbReference>
<dbReference type="PANTHER" id="PTHR46270:SF6">
    <property type="entry name" value="TIR DOMAIN-CONTAINING PROTEIN"/>
    <property type="match status" value="1"/>
</dbReference>
<dbReference type="Proteomes" id="UP000030762">
    <property type="component" value="Unassembled WGS sequence"/>
</dbReference>
<dbReference type="VEuPathDB" id="FungiDB:SDRG_04127"/>
<dbReference type="InterPro" id="IPR001562">
    <property type="entry name" value="Znf_Btk_motif"/>
</dbReference>
<keyword evidence="4" id="KW-1185">Reference proteome</keyword>
<dbReference type="OrthoDB" id="2148946at2759"/>
<dbReference type="PANTHER" id="PTHR46270">
    <property type="entry name" value="ARMADILLO-TYPE FOLD-RELATED"/>
    <property type="match status" value="1"/>
</dbReference>
<dbReference type="RefSeq" id="XP_008608008.1">
    <property type="nucleotide sequence ID" value="XM_008609786.1"/>
</dbReference>
<proteinExistence type="predicted"/>
<evidence type="ECO:0000313" key="3">
    <source>
        <dbReference type="EMBL" id="EQC38416.1"/>
    </source>
</evidence>
<dbReference type="AlphaFoldDB" id="T0QUS3"/>
<protein>
    <recommendedName>
        <fullName evidence="2">TIR domain-containing protein</fullName>
    </recommendedName>
</protein>
<dbReference type="Gene3D" id="3.40.50.10140">
    <property type="entry name" value="Toll/interleukin-1 receptor homology (TIR) domain"/>
    <property type="match status" value="1"/>
</dbReference>
<dbReference type="GO" id="GO:0008270">
    <property type="term" value="F:zinc ion binding"/>
    <property type="evidence" value="ECO:0007669"/>
    <property type="project" value="UniProtKB-KW"/>
</dbReference>
<sequence>MGSGVSSSAKMVVLSHSSQVDAVRRLLCVDATVPIITELFPINITSRYALLQQCELAIVAMDVYFAFSDVLLTSLSFLKDSRKTIRCASLESYFEPSGAIGAICFGYGTWVPSLNDKVHALQQLVAAGAWLPLPEMPEPALPPIVPDTYQHDVCILFEGDAGQTVAAFLATLTSQGLAMPERCQVVNASDATALEAIVCAKLVLCVITESSPTSPAYQRALEVALVTKKSLLPINCCERGGLPEWLGLAFAGRLWYPLRPSRLDGIFTKYAEIDGSPCCVSDSCTASDLLAYVHSALVDECHLYVTEEARLTAYEAAVLQDRQAQATALGRAAAVPLMLHGWQLPADAQLPQPNITSLVPSTVITDTVQYTVTRLSLAPPPAMVDAHGLPRAAVQIDAMFSYAWKQQSAVLQLYQQGSIAHLRVWMDVMGYMKGNIYAAMATAVSNVGAVLVCLSAAYIASINCKLEFLYAAHCRTPMLFLIFDDVDLDALPDWITAVTGGSLPLYPANDPSRSHVFAIRYGEVGAQGILFSLLRSLAAAHAAAPPRVCRDGTLGLAHATTWFREALVAHETSSLERCRRCDAPFNPAVATRSCRAHAAYYMGGTLLPGHWVCCNEPKRDGIGCEAAEHTALEQTWYCDASYGTYTWQPVVRE</sequence>
<keyword evidence="1" id="KW-0863">Zinc-finger</keyword>
<dbReference type="EMBL" id="JH767141">
    <property type="protein sequence ID" value="EQC38416.1"/>
    <property type="molecule type" value="Genomic_DNA"/>
</dbReference>
<evidence type="ECO:0000313" key="4">
    <source>
        <dbReference type="Proteomes" id="UP000030762"/>
    </source>
</evidence>
<feature type="domain" description="TIR" evidence="2">
    <location>
        <begin position="400"/>
        <end position="485"/>
    </location>
</feature>
<dbReference type="SUPFAM" id="SSF52200">
    <property type="entry name" value="Toll/Interleukin receptor TIR domain"/>
    <property type="match status" value="1"/>
</dbReference>
<dbReference type="InterPro" id="IPR000157">
    <property type="entry name" value="TIR_dom"/>
</dbReference>